<feature type="transmembrane region" description="Helical" evidence="8">
    <location>
        <begin position="444"/>
        <end position="465"/>
    </location>
</feature>
<keyword evidence="5 8" id="KW-1133">Transmembrane helix</keyword>
<evidence type="ECO:0000256" key="8">
    <source>
        <dbReference type="SAM" id="Phobius"/>
    </source>
</evidence>
<feature type="transmembrane region" description="Helical" evidence="8">
    <location>
        <begin position="248"/>
        <end position="266"/>
    </location>
</feature>
<name>A0A8X6GPK5_TRICU</name>
<dbReference type="GO" id="GO:0022857">
    <property type="term" value="F:transmembrane transporter activity"/>
    <property type="evidence" value="ECO:0007669"/>
    <property type="project" value="InterPro"/>
</dbReference>
<comment type="caution">
    <text evidence="10">The sequence shown here is derived from an EMBL/GenBank/DDBJ whole genome shotgun (WGS) entry which is preliminary data.</text>
</comment>
<dbReference type="Pfam" id="PF07690">
    <property type="entry name" value="MFS_1"/>
    <property type="match status" value="1"/>
</dbReference>
<dbReference type="EMBL" id="BMAO01036082">
    <property type="protein sequence ID" value="GFR07938.1"/>
    <property type="molecule type" value="Genomic_DNA"/>
</dbReference>
<dbReference type="Gene3D" id="1.20.1250.20">
    <property type="entry name" value="MFS general substrate transporter like domains"/>
    <property type="match status" value="1"/>
</dbReference>
<accession>A0A8X6GPK5</accession>
<comment type="subcellular location">
    <subcellularLocation>
        <location evidence="1">Membrane</location>
        <topology evidence="1">Multi-pass membrane protein</topology>
    </subcellularLocation>
</comment>
<evidence type="ECO:0000256" key="1">
    <source>
        <dbReference type="ARBA" id="ARBA00004141"/>
    </source>
</evidence>
<evidence type="ECO:0000256" key="4">
    <source>
        <dbReference type="ARBA" id="ARBA00022692"/>
    </source>
</evidence>
<dbReference type="InterPro" id="IPR005828">
    <property type="entry name" value="MFS_sugar_transport-like"/>
</dbReference>
<feature type="transmembrane region" description="Helical" evidence="8">
    <location>
        <begin position="331"/>
        <end position="352"/>
    </location>
</feature>
<dbReference type="Proteomes" id="UP000887116">
    <property type="component" value="Unassembled WGS sequence"/>
</dbReference>
<evidence type="ECO:0000256" key="3">
    <source>
        <dbReference type="ARBA" id="ARBA00022448"/>
    </source>
</evidence>
<dbReference type="PANTHER" id="PTHR23511">
    <property type="entry name" value="SYNAPTIC VESICLE GLYCOPROTEIN 2"/>
    <property type="match status" value="1"/>
</dbReference>
<dbReference type="InterPro" id="IPR020846">
    <property type="entry name" value="MFS_dom"/>
</dbReference>
<feature type="compositionally biased region" description="Basic and acidic residues" evidence="7">
    <location>
        <begin position="1"/>
        <end position="26"/>
    </location>
</feature>
<feature type="compositionally biased region" description="Polar residues" evidence="7">
    <location>
        <begin position="45"/>
        <end position="54"/>
    </location>
</feature>
<dbReference type="AlphaFoldDB" id="A0A8X6GPK5"/>
<protein>
    <submittedName>
        <fullName evidence="10">Synaptic vesicle 2-related protein</fullName>
    </submittedName>
</protein>
<comment type="similarity">
    <text evidence="2">Belongs to the major facilitator superfamily.</text>
</comment>
<reference evidence="10" key="1">
    <citation type="submission" date="2020-07" db="EMBL/GenBank/DDBJ databases">
        <title>Multicomponent nature underlies the extraordinary mechanical properties of spider dragline silk.</title>
        <authorList>
            <person name="Kono N."/>
            <person name="Nakamura H."/>
            <person name="Mori M."/>
            <person name="Yoshida Y."/>
            <person name="Ohtoshi R."/>
            <person name="Malay A.D."/>
            <person name="Moran D.A.P."/>
            <person name="Tomita M."/>
            <person name="Numata K."/>
            <person name="Arakawa K."/>
        </authorList>
    </citation>
    <scope>NUCLEOTIDE SEQUENCE</scope>
</reference>
<evidence type="ECO:0000259" key="9">
    <source>
        <dbReference type="PROSITE" id="PS50850"/>
    </source>
</evidence>
<dbReference type="SUPFAM" id="SSF103473">
    <property type="entry name" value="MFS general substrate transporter"/>
    <property type="match status" value="1"/>
</dbReference>
<evidence type="ECO:0000256" key="7">
    <source>
        <dbReference type="SAM" id="MobiDB-lite"/>
    </source>
</evidence>
<feature type="transmembrane region" description="Helical" evidence="8">
    <location>
        <begin position="215"/>
        <end position="236"/>
    </location>
</feature>
<sequence>MFRLSKKNDSENEKDATEISEDKSENETSEEQDSNNAERSETKSNDSAQPASVSSDKEDKNMDRPTEVSYTGDVYEMTDAIDKGGFGWYQILVTFLGGMVWFTAASQIMILTFIGDFLACRWNIYRWQSALLFSVFFFCMSIGSPVFGYLSDNYGRKKSIALYLVIQFSFGAGCAAVNSMLTITLLMAFVGFALGGKGQIITYVCEFYPTKDRGIVGFYTSYYWTTATLFLISVCWGAMNVIDNWRGLLFIAALPALIVLLVINWYPESPWYYQISQQPDKAMERLEVMARMNKVQMPKGRLKPYIKDEDEDRRHFMHFFQPESRSTLLMLYLWFSVSFTYYAYVLITPVVIKYGTIRLSKKMIADSIAKNDTEILMSAFPCKEFTQQNYIDLLWITAAEIPGVCIFSFLVTLVNRNVLLSSACFLSVLTTFLLLVVTKNNIALNVLLFLGRAIICAIYQTLFILTVENFPITLKGFALGANSSFGRLGAAIVPFITQVLMAQNPVSSICIIGIIIFFGGVSAAFLPEKIENKVERKIPSDSQQNVSSHKRDKC</sequence>
<keyword evidence="6 8" id="KW-0472">Membrane</keyword>
<dbReference type="Pfam" id="PF00083">
    <property type="entry name" value="Sugar_tr"/>
    <property type="match status" value="1"/>
</dbReference>
<organism evidence="10 11">
    <name type="scientific">Trichonephila clavata</name>
    <name type="common">Joro spider</name>
    <name type="synonym">Nephila clavata</name>
    <dbReference type="NCBI Taxonomy" id="2740835"/>
    <lineage>
        <taxon>Eukaryota</taxon>
        <taxon>Metazoa</taxon>
        <taxon>Ecdysozoa</taxon>
        <taxon>Arthropoda</taxon>
        <taxon>Chelicerata</taxon>
        <taxon>Arachnida</taxon>
        <taxon>Araneae</taxon>
        <taxon>Araneomorphae</taxon>
        <taxon>Entelegynae</taxon>
        <taxon>Araneoidea</taxon>
        <taxon>Nephilidae</taxon>
        <taxon>Trichonephila</taxon>
    </lineage>
</organism>
<dbReference type="InterPro" id="IPR036259">
    <property type="entry name" value="MFS_trans_sf"/>
</dbReference>
<keyword evidence="4 8" id="KW-0812">Transmembrane</keyword>
<evidence type="ECO:0000256" key="6">
    <source>
        <dbReference type="ARBA" id="ARBA00023136"/>
    </source>
</evidence>
<evidence type="ECO:0000313" key="10">
    <source>
        <dbReference type="EMBL" id="GFR07938.1"/>
    </source>
</evidence>
<evidence type="ECO:0000256" key="2">
    <source>
        <dbReference type="ARBA" id="ARBA00008335"/>
    </source>
</evidence>
<proteinExistence type="inferred from homology"/>
<dbReference type="InterPro" id="IPR011701">
    <property type="entry name" value="MFS"/>
</dbReference>
<gene>
    <name evidence="10" type="primary">Svop</name>
    <name evidence="10" type="ORF">TNCT_284301</name>
</gene>
<feature type="transmembrane region" description="Helical" evidence="8">
    <location>
        <begin position="162"/>
        <end position="195"/>
    </location>
</feature>
<feature type="compositionally biased region" description="Basic and acidic residues" evidence="7">
    <location>
        <begin position="55"/>
        <end position="66"/>
    </location>
</feature>
<feature type="transmembrane region" description="Helical" evidence="8">
    <location>
        <begin position="393"/>
        <end position="412"/>
    </location>
</feature>
<feature type="transmembrane region" description="Helical" evidence="8">
    <location>
        <begin position="127"/>
        <end position="150"/>
    </location>
</feature>
<dbReference type="GO" id="GO:0016020">
    <property type="term" value="C:membrane"/>
    <property type="evidence" value="ECO:0007669"/>
    <property type="project" value="UniProtKB-SubCell"/>
</dbReference>
<feature type="region of interest" description="Disordered" evidence="7">
    <location>
        <begin position="1"/>
        <end position="66"/>
    </location>
</feature>
<dbReference type="PANTHER" id="PTHR23511:SF5">
    <property type="entry name" value="MAJOR FACILITATOR-TYPE TRANSPORTER HXNZ-RELATED"/>
    <property type="match status" value="1"/>
</dbReference>
<feature type="domain" description="Major facilitator superfamily (MFS) profile" evidence="9">
    <location>
        <begin position="90"/>
        <end position="531"/>
    </location>
</feature>
<evidence type="ECO:0000256" key="5">
    <source>
        <dbReference type="ARBA" id="ARBA00022989"/>
    </source>
</evidence>
<dbReference type="OrthoDB" id="10262656at2759"/>
<feature type="transmembrane region" description="Helical" evidence="8">
    <location>
        <begin position="506"/>
        <end position="526"/>
    </location>
</feature>
<keyword evidence="11" id="KW-1185">Reference proteome</keyword>
<keyword evidence="3" id="KW-0813">Transport</keyword>
<feature type="transmembrane region" description="Helical" evidence="8">
    <location>
        <begin position="418"/>
        <end position="437"/>
    </location>
</feature>
<dbReference type="PROSITE" id="PS50850">
    <property type="entry name" value="MFS"/>
    <property type="match status" value="1"/>
</dbReference>
<evidence type="ECO:0000313" key="11">
    <source>
        <dbReference type="Proteomes" id="UP000887116"/>
    </source>
</evidence>
<feature type="transmembrane region" description="Helical" evidence="8">
    <location>
        <begin position="91"/>
        <end position="115"/>
    </location>
</feature>